<dbReference type="Pfam" id="PF04102">
    <property type="entry name" value="SlyX"/>
    <property type="match status" value="1"/>
</dbReference>
<dbReference type="Gene3D" id="1.20.5.300">
    <property type="match status" value="1"/>
</dbReference>
<dbReference type="Proteomes" id="UP000830116">
    <property type="component" value="Chromosome"/>
</dbReference>
<dbReference type="EMBL" id="CP093442">
    <property type="protein sequence ID" value="UOF01892.1"/>
    <property type="molecule type" value="Genomic_DNA"/>
</dbReference>
<reference evidence="1" key="1">
    <citation type="submission" date="2022-03" db="EMBL/GenBank/DDBJ databases">
        <title>Genome Identification and Characterization of new species Bdellovibrio reynosense LBG001 sp. nov. from a Mexico soil sample.</title>
        <authorList>
            <person name="Camilli A."/>
            <person name="Ajao Y."/>
            <person name="Guo X."/>
        </authorList>
    </citation>
    <scope>NUCLEOTIDE SEQUENCE</scope>
    <source>
        <strain evidence="1">LBG001</strain>
    </source>
</reference>
<gene>
    <name evidence="1" type="ORF">MNR06_02850</name>
</gene>
<name>A0ABY4CDF0_9BACT</name>
<dbReference type="PANTHER" id="PTHR36508">
    <property type="entry name" value="PROTEIN SLYX"/>
    <property type="match status" value="1"/>
</dbReference>
<dbReference type="InterPro" id="IPR007236">
    <property type="entry name" value="SlyX"/>
</dbReference>
<keyword evidence="2" id="KW-1185">Reference proteome</keyword>
<accession>A0ABY4CDF0</accession>
<evidence type="ECO:0000313" key="1">
    <source>
        <dbReference type="EMBL" id="UOF01892.1"/>
    </source>
</evidence>
<evidence type="ECO:0000313" key="2">
    <source>
        <dbReference type="Proteomes" id="UP000830116"/>
    </source>
</evidence>
<dbReference type="PANTHER" id="PTHR36508:SF1">
    <property type="entry name" value="PROTEIN SLYX"/>
    <property type="match status" value="1"/>
</dbReference>
<sequence length="68" mass="7926">MSEERLIDIETKILHQEHLIEELNQVVYSQQKTIDKLETLLTGLTKRLKEALGGESDDIRPNEKPPHY</sequence>
<proteinExistence type="predicted"/>
<organism evidence="1 2">
    <name type="scientific">Bdellovibrio reynosensis</name>
    <dbReference type="NCBI Taxonomy" id="2835041"/>
    <lineage>
        <taxon>Bacteria</taxon>
        <taxon>Pseudomonadati</taxon>
        <taxon>Bdellovibrionota</taxon>
        <taxon>Bdellovibrionia</taxon>
        <taxon>Bdellovibrionales</taxon>
        <taxon>Pseudobdellovibrionaceae</taxon>
        <taxon>Bdellovibrio</taxon>
    </lineage>
</organism>
<protein>
    <submittedName>
        <fullName evidence="1">SlyX family protein</fullName>
    </submittedName>
</protein>
<dbReference type="RefSeq" id="WP_243538512.1">
    <property type="nucleotide sequence ID" value="NZ_CP093442.1"/>
</dbReference>